<evidence type="ECO:0000259" key="7">
    <source>
        <dbReference type="Pfam" id="PF04542"/>
    </source>
</evidence>
<keyword evidence="6" id="KW-0812">Transmembrane</keyword>
<evidence type="ECO:0000256" key="2">
    <source>
        <dbReference type="ARBA" id="ARBA00023015"/>
    </source>
</evidence>
<proteinExistence type="inferred from homology"/>
<feature type="region of interest" description="Disordered" evidence="5">
    <location>
        <begin position="444"/>
        <end position="497"/>
    </location>
</feature>
<keyword evidence="4" id="KW-0804">Transcription</keyword>
<dbReference type="Pfam" id="PF08281">
    <property type="entry name" value="Sigma70_r4_2"/>
    <property type="match status" value="1"/>
</dbReference>
<evidence type="ECO:0000256" key="6">
    <source>
        <dbReference type="SAM" id="Phobius"/>
    </source>
</evidence>
<dbReference type="InterPro" id="IPR014284">
    <property type="entry name" value="RNA_pol_sigma-70_dom"/>
</dbReference>
<dbReference type="InterPro" id="IPR013249">
    <property type="entry name" value="RNA_pol_sigma70_r4_t2"/>
</dbReference>
<evidence type="ECO:0000256" key="4">
    <source>
        <dbReference type="ARBA" id="ARBA00023163"/>
    </source>
</evidence>
<evidence type="ECO:0000313" key="10">
    <source>
        <dbReference type="Proteomes" id="UP000809587"/>
    </source>
</evidence>
<dbReference type="Gene3D" id="1.10.10.10">
    <property type="entry name" value="Winged helix-like DNA-binding domain superfamily/Winged helix DNA-binding domain"/>
    <property type="match status" value="1"/>
</dbReference>
<dbReference type="InterPro" id="IPR039425">
    <property type="entry name" value="RNA_pol_sigma-70-like"/>
</dbReference>
<feature type="domain" description="RNA polymerase sigma factor 70 region 4 type 2" evidence="8">
    <location>
        <begin position="122"/>
        <end position="173"/>
    </location>
</feature>
<dbReference type="Pfam" id="PF04542">
    <property type="entry name" value="Sigma70_r2"/>
    <property type="match status" value="1"/>
</dbReference>
<feature type="compositionally biased region" description="Low complexity" evidence="5">
    <location>
        <begin position="267"/>
        <end position="277"/>
    </location>
</feature>
<dbReference type="InterPro" id="IPR036388">
    <property type="entry name" value="WH-like_DNA-bd_sf"/>
</dbReference>
<dbReference type="Gene3D" id="1.10.1740.10">
    <property type="match status" value="1"/>
</dbReference>
<name>A0ABS2JJB0_9ACTN</name>
<dbReference type="SUPFAM" id="SSF88659">
    <property type="entry name" value="Sigma3 and sigma4 domains of RNA polymerase sigma factors"/>
    <property type="match status" value="1"/>
</dbReference>
<feature type="domain" description="RNA polymerase sigma-70 region 2" evidence="7">
    <location>
        <begin position="26"/>
        <end position="93"/>
    </location>
</feature>
<gene>
    <name evidence="9" type="ORF">JQN84_29140</name>
</gene>
<feature type="compositionally biased region" description="Low complexity" evidence="5">
    <location>
        <begin position="353"/>
        <end position="384"/>
    </location>
</feature>
<evidence type="ECO:0000313" key="9">
    <source>
        <dbReference type="EMBL" id="MBM7086602.1"/>
    </source>
</evidence>
<dbReference type="RefSeq" id="WP_204961799.1">
    <property type="nucleotide sequence ID" value="NZ_JAFEUO010000011.1"/>
</dbReference>
<feature type="compositionally biased region" description="Low complexity" evidence="5">
    <location>
        <begin position="310"/>
        <end position="334"/>
    </location>
</feature>
<dbReference type="EMBL" id="JAFEUO010000011">
    <property type="protein sequence ID" value="MBM7086602.1"/>
    <property type="molecule type" value="Genomic_DNA"/>
</dbReference>
<feature type="region of interest" description="Disordered" evidence="5">
    <location>
        <begin position="267"/>
        <end position="392"/>
    </location>
</feature>
<dbReference type="PANTHER" id="PTHR43133:SF51">
    <property type="entry name" value="RNA POLYMERASE SIGMA FACTOR"/>
    <property type="match status" value="1"/>
</dbReference>
<dbReference type="SUPFAM" id="SSF88946">
    <property type="entry name" value="Sigma2 domain of RNA polymerase sigma factors"/>
    <property type="match status" value="1"/>
</dbReference>
<comment type="caution">
    <text evidence="9">The sequence shown here is derived from an EMBL/GenBank/DDBJ whole genome shotgun (WGS) entry which is preliminary data.</text>
</comment>
<evidence type="ECO:0000256" key="5">
    <source>
        <dbReference type="SAM" id="MobiDB-lite"/>
    </source>
</evidence>
<evidence type="ECO:0000256" key="3">
    <source>
        <dbReference type="ARBA" id="ARBA00023082"/>
    </source>
</evidence>
<dbReference type="PANTHER" id="PTHR43133">
    <property type="entry name" value="RNA POLYMERASE ECF-TYPE SIGMA FACTO"/>
    <property type="match status" value="1"/>
</dbReference>
<feature type="compositionally biased region" description="Low complexity" evidence="5">
    <location>
        <begin position="444"/>
        <end position="479"/>
    </location>
</feature>
<comment type="similarity">
    <text evidence="1">Belongs to the sigma-70 factor family. ECF subfamily.</text>
</comment>
<organism evidence="9 10">
    <name type="scientific">Micromonospora humidisoli</name>
    <dbReference type="NCBI Taxonomy" id="2807622"/>
    <lineage>
        <taxon>Bacteria</taxon>
        <taxon>Bacillati</taxon>
        <taxon>Actinomycetota</taxon>
        <taxon>Actinomycetes</taxon>
        <taxon>Micromonosporales</taxon>
        <taxon>Micromonosporaceae</taxon>
        <taxon>Micromonospora</taxon>
    </lineage>
</organism>
<sequence>MNVMAQDDRALVEALRRGDRIGLEGIYRRYADRLYTYARTMLHEPEAAADAVHDAFLTAGQRIDQLRDPDRLRSWLYAIVRSECLRQLRERSRSAPLSEAAEPAADTGDPAAAVNADQVRALVHLAVDALNPGDREVVHLAIRHDLSSADIGTALGVPANHAHARLSRARSQLERALGTLLVARSGARDCPVLAELLGDWQGRLTPVLRKRLARHIDDCARCGLLRREQCNPAALLTAYTAPGFLVVAETVWSRLAEAGSTAVQATAGLPAGTGPAATDPPGPTAGSDATAAHRPAGPDSPTGPGPADPSSPTDPSSPADPLSPDGPSSPDGPTRPADPMPTADPASTAGSSVVAGRSDAAGRAGSAPAGIAAAPAGATATSTATRDRDRRRRRRMAVTAGLLLLLVVAGTWAVSAAGRDAEQVSVTSGVPTGAAAVTPSVVATAAPSARTTPGPDTSGAGDPSAPGGAPTGTTTGAVPGPTPAPSRPPAAPRPTTGAQLAAPFTVSANAHVRCGPDTYTLVVRATGSGALVDAQVRYTPAGGAPTSRAMTVDGSSARVTVGQLRASAVTWTVRVTAVDGRTAQSPSSTVADPCVRPG</sequence>
<keyword evidence="2" id="KW-0805">Transcription regulation</keyword>
<feature type="compositionally biased region" description="Pro residues" evidence="5">
    <location>
        <begin position="480"/>
        <end position="492"/>
    </location>
</feature>
<reference evidence="9 10" key="1">
    <citation type="submission" date="2021-02" db="EMBL/GenBank/DDBJ databases">
        <authorList>
            <person name="Lee D.-H."/>
        </authorList>
    </citation>
    <scope>NUCLEOTIDE SEQUENCE [LARGE SCALE GENOMIC DNA]</scope>
    <source>
        <strain evidence="9 10">MMS20-R2-29</strain>
    </source>
</reference>
<dbReference type="InterPro" id="IPR013325">
    <property type="entry name" value="RNA_pol_sigma_r2"/>
</dbReference>
<keyword evidence="6" id="KW-1133">Transmembrane helix</keyword>
<keyword evidence="10" id="KW-1185">Reference proteome</keyword>
<dbReference type="InterPro" id="IPR013324">
    <property type="entry name" value="RNA_pol_sigma_r3/r4-like"/>
</dbReference>
<keyword evidence="3" id="KW-0731">Sigma factor</keyword>
<dbReference type="CDD" id="cd06171">
    <property type="entry name" value="Sigma70_r4"/>
    <property type="match status" value="1"/>
</dbReference>
<dbReference type="Proteomes" id="UP000809587">
    <property type="component" value="Unassembled WGS sequence"/>
</dbReference>
<accession>A0ABS2JJB0</accession>
<evidence type="ECO:0000256" key="1">
    <source>
        <dbReference type="ARBA" id="ARBA00010641"/>
    </source>
</evidence>
<protein>
    <submittedName>
        <fullName evidence="9">Sigma-70 family RNA polymerase sigma factor</fullName>
    </submittedName>
</protein>
<dbReference type="NCBIfam" id="TIGR02937">
    <property type="entry name" value="sigma70-ECF"/>
    <property type="match status" value="1"/>
</dbReference>
<keyword evidence="6" id="KW-0472">Membrane</keyword>
<evidence type="ECO:0000259" key="8">
    <source>
        <dbReference type="Pfam" id="PF08281"/>
    </source>
</evidence>
<feature type="transmembrane region" description="Helical" evidence="6">
    <location>
        <begin position="396"/>
        <end position="415"/>
    </location>
</feature>
<dbReference type="InterPro" id="IPR007627">
    <property type="entry name" value="RNA_pol_sigma70_r2"/>
</dbReference>